<gene>
    <name evidence="1" type="ORF">F1003_02725</name>
</gene>
<sequence>MKLHNHAKANQKTVYCISPYKTGTTYLSSCFSSNIAKHEPIHYTTYKSLDEDFDTYFTKRLNYLNLKLECSGSWSAYVEELVNHKIAKDLDYICVLRSPSSWVTSVINYWNKPNMLKFHFDIPLEHFWKQKVGVNLRDFEIGVHSKKNQEIIDKLVKFYFDFTEKTALLENITYIRLKDLKESLPLVESLIEENATTKDSWKRANLKKKFIYKNDMIDEKYKRLTKRLINSRNPKMAS</sequence>
<accession>A0A7K1G981</accession>
<name>A0A7K1G981_9FLAO</name>
<organism evidence="1 2">
    <name type="scientific">Winogradskyella ouciana</name>
    <dbReference type="NCBI Taxonomy" id="2608631"/>
    <lineage>
        <taxon>Bacteria</taxon>
        <taxon>Pseudomonadati</taxon>
        <taxon>Bacteroidota</taxon>
        <taxon>Flavobacteriia</taxon>
        <taxon>Flavobacteriales</taxon>
        <taxon>Flavobacteriaceae</taxon>
        <taxon>Winogradskyella</taxon>
    </lineage>
</organism>
<reference evidence="1 2" key="1">
    <citation type="submission" date="2019-11" db="EMBL/GenBank/DDBJ databases">
        <title>Winogradskyella ouciana sp. nov., isolated from the hadal seawater of the Mariana Trench.</title>
        <authorList>
            <person name="Liu R."/>
        </authorList>
    </citation>
    <scope>NUCLEOTIDE SEQUENCE [LARGE SCALE GENOMIC DNA]</scope>
    <source>
        <strain evidence="1 2">ZXX205</strain>
    </source>
</reference>
<dbReference type="SUPFAM" id="SSF52540">
    <property type="entry name" value="P-loop containing nucleoside triphosphate hydrolases"/>
    <property type="match status" value="1"/>
</dbReference>
<dbReference type="InterPro" id="IPR027417">
    <property type="entry name" value="P-loop_NTPase"/>
</dbReference>
<protein>
    <recommendedName>
        <fullName evidence="3">Sulfotransferase domain-containing protein</fullName>
    </recommendedName>
</protein>
<keyword evidence="2" id="KW-1185">Reference proteome</keyword>
<dbReference type="Gene3D" id="3.40.50.300">
    <property type="entry name" value="P-loop containing nucleotide triphosphate hydrolases"/>
    <property type="match status" value="1"/>
</dbReference>
<comment type="caution">
    <text evidence="1">The sequence shown here is derived from an EMBL/GenBank/DDBJ whole genome shotgun (WGS) entry which is preliminary data.</text>
</comment>
<evidence type="ECO:0008006" key="3">
    <source>
        <dbReference type="Google" id="ProtNLM"/>
    </source>
</evidence>
<evidence type="ECO:0000313" key="1">
    <source>
        <dbReference type="EMBL" id="MTE25836.1"/>
    </source>
</evidence>
<dbReference type="RefSeq" id="WP_155087664.1">
    <property type="nucleotide sequence ID" value="NZ_WJYA01000002.1"/>
</dbReference>
<evidence type="ECO:0000313" key="2">
    <source>
        <dbReference type="Proteomes" id="UP000447545"/>
    </source>
</evidence>
<proteinExistence type="predicted"/>
<dbReference type="AlphaFoldDB" id="A0A7K1G981"/>
<dbReference type="Proteomes" id="UP000447545">
    <property type="component" value="Unassembled WGS sequence"/>
</dbReference>
<dbReference type="EMBL" id="WJYA01000002">
    <property type="protein sequence ID" value="MTE25836.1"/>
    <property type="molecule type" value="Genomic_DNA"/>
</dbReference>